<feature type="transmembrane region" description="Helical" evidence="7">
    <location>
        <begin position="29"/>
        <end position="50"/>
    </location>
</feature>
<evidence type="ECO:0000256" key="1">
    <source>
        <dbReference type="ARBA" id="ARBA00004651"/>
    </source>
</evidence>
<evidence type="ECO:0000256" key="7">
    <source>
        <dbReference type="RuleBase" id="RU363032"/>
    </source>
</evidence>
<dbReference type="Proteomes" id="UP000637643">
    <property type="component" value="Unassembled WGS sequence"/>
</dbReference>
<keyword evidence="2 7" id="KW-0813">Transport</keyword>
<feature type="transmembrane region" description="Helical" evidence="7">
    <location>
        <begin position="157"/>
        <end position="179"/>
    </location>
</feature>
<reference evidence="9" key="2">
    <citation type="submission" date="2020-09" db="EMBL/GenBank/DDBJ databases">
        <authorList>
            <person name="Sun Q."/>
            <person name="Zhou Y."/>
        </authorList>
    </citation>
    <scope>NUCLEOTIDE SEQUENCE</scope>
    <source>
        <strain evidence="9">CGMCC 1.16134</strain>
    </source>
</reference>
<dbReference type="InterPro" id="IPR000515">
    <property type="entry name" value="MetI-like"/>
</dbReference>
<keyword evidence="5 7" id="KW-1133">Transmembrane helix</keyword>
<dbReference type="PANTHER" id="PTHR43744:SF12">
    <property type="entry name" value="ABC TRANSPORTER PERMEASE PROTEIN MG189-RELATED"/>
    <property type="match status" value="1"/>
</dbReference>
<dbReference type="Pfam" id="PF00528">
    <property type="entry name" value="BPD_transp_1"/>
    <property type="match status" value="1"/>
</dbReference>
<feature type="transmembrane region" description="Helical" evidence="7">
    <location>
        <begin position="92"/>
        <end position="113"/>
    </location>
</feature>
<dbReference type="GO" id="GO:0055085">
    <property type="term" value="P:transmembrane transport"/>
    <property type="evidence" value="ECO:0007669"/>
    <property type="project" value="InterPro"/>
</dbReference>
<organism evidence="9 10">
    <name type="scientific">Paenibacillus albidus</name>
    <dbReference type="NCBI Taxonomy" id="2041023"/>
    <lineage>
        <taxon>Bacteria</taxon>
        <taxon>Bacillati</taxon>
        <taxon>Bacillota</taxon>
        <taxon>Bacilli</taxon>
        <taxon>Bacillales</taxon>
        <taxon>Paenibacillaceae</taxon>
        <taxon>Paenibacillus</taxon>
    </lineage>
</organism>
<feature type="domain" description="ABC transmembrane type-1" evidence="8">
    <location>
        <begin position="88"/>
        <end position="282"/>
    </location>
</feature>
<evidence type="ECO:0000259" key="8">
    <source>
        <dbReference type="PROSITE" id="PS50928"/>
    </source>
</evidence>
<evidence type="ECO:0000256" key="6">
    <source>
        <dbReference type="ARBA" id="ARBA00023136"/>
    </source>
</evidence>
<evidence type="ECO:0000313" key="10">
    <source>
        <dbReference type="Proteomes" id="UP000637643"/>
    </source>
</evidence>
<feature type="transmembrane region" description="Helical" evidence="7">
    <location>
        <begin position="125"/>
        <end position="145"/>
    </location>
</feature>
<comment type="subcellular location">
    <subcellularLocation>
        <location evidence="1 7">Cell membrane</location>
        <topology evidence="1 7">Multi-pass membrane protein</topology>
    </subcellularLocation>
</comment>
<keyword evidence="3" id="KW-1003">Cell membrane</keyword>
<keyword evidence="10" id="KW-1185">Reference proteome</keyword>
<reference evidence="9" key="1">
    <citation type="journal article" date="2014" name="Int. J. Syst. Evol. Microbiol.">
        <title>Complete genome sequence of Corynebacterium casei LMG S-19264T (=DSM 44701T), isolated from a smear-ripened cheese.</title>
        <authorList>
            <consortium name="US DOE Joint Genome Institute (JGI-PGF)"/>
            <person name="Walter F."/>
            <person name="Albersmeier A."/>
            <person name="Kalinowski J."/>
            <person name="Ruckert C."/>
        </authorList>
    </citation>
    <scope>NUCLEOTIDE SEQUENCE</scope>
    <source>
        <strain evidence="9">CGMCC 1.16134</strain>
    </source>
</reference>
<dbReference type="InterPro" id="IPR035906">
    <property type="entry name" value="MetI-like_sf"/>
</dbReference>
<evidence type="ECO:0000256" key="2">
    <source>
        <dbReference type="ARBA" id="ARBA00022448"/>
    </source>
</evidence>
<keyword evidence="4 7" id="KW-0812">Transmembrane</keyword>
<keyword evidence="6 7" id="KW-0472">Membrane</keyword>
<name>A0A917FQ39_9BACL</name>
<dbReference type="SUPFAM" id="SSF161098">
    <property type="entry name" value="MetI-like"/>
    <property type="match status" value="1"/>
</dbReference>
<feature type="transmembrane region" description="Helical" evidence="7">
    <location>
        <begin position="263"/>
        <end position="282"/>
    </location>
</feature>
<gene>
    <name evidence="9" type="ORF">GCM10010912_47150</name>
</gene>
<dbReference type="CDD" id="cd06261">
    <property type="entry name" value="TM_PBP2"/>
    <property type="match status" value="1"/>
</dbReference>
<evidence type="ECO:0000256" key="4">
    <source>
        <dbReference type="ARBA" id="ARBA00022692"/>
    </source>
</evidence>
<comment type="caution">
    <text evidence="9">The sequence shown here is derived from an EMBL/GenBank/DDBJ whole genome shotgun (WGS) entry which is preliminary data.</text>
</comment>
<dbReference type="EMBL" id="BMKR01000025">
    <property type="protein sequence ID" value="GGF96970.1"/>
    <property type="molecule type" value="Genomic_DNA"/>
</dbReference>
<dbReference type="Gene3D" id="1.10.3720.10">
    <property type="entry name" value="MetI-like"/>
    <property type="match status" value="1"/>
</dbReference>
<protein>
    <submittedName>
        <fullName evidence="9">ABC transporter permease</fullName>
    </submittedName>
</protein>
<dbReference type="RefSeq" id="WP_189029305.1">
    <property type="nucleotide sequence ID" value="NZ_BMKR01000025.1"/>
</dbReference>
<evidence type="ECO:0000313" key="9">
    <source>
        <dbReference type="EMBL" id="GGF96970.1"/>
    </source>
</evidence>
<comment type="similarity">
    <text evidence="7">Belongs to the binding-protein-dependent transport system permease family.</text>
</comment>
<dbReference type="GO" id="GO:0005886">
    <property type="term" value="C:plasma membrane"/>
    <property type="evidence" value="ECO:0007669"/>
    <property type="project" value="UniProtKB-SubCell"/>
</dbReference>
<evidence type="ECO:0000256" key="5">
    <source>
        <dbReference type="ARBA" id="ARBA00022989"/>
    </source>
</evidence>
<accession>A0A917FQ39</accession>
<dbReference type="PANTHER" id="PTHR43744">
    <property type="entry name" value="ABC TRANSPORTER PERMEASE PROTEIN MG189-RELATED-RELATED"/>
    <property type="match status" value="1"/>
</dbReference>
<proteinExistence type="inferred from homology"/>
<sequence length="296" mass="32303">MSTVHQAAGTAAASAGQAAKLRRGLSRTLLWIFLLAVAALALFPIILAFFGSLKSNLELSTGTTLFPKEWKFDNYTQAWNSANFARFTWNSVFISFFTTVGTLLIGTMAAYAVARVDFRGKRFYVVLQSCTLFISIGAVVLRPQFDLMVALGLQKSLWGVIIILISAHATAFFMLIGFVRAIPKELDEAAFIDGCNFYSVYFRVILPLLTPALGVTALWTFRGAWNEYILPLVFTMTQPALQTLTVGLAGLKYGVGDAAQPQLMLAGACLSILPMLIVYIFANKSFMQMTAGSVKG</sequence>
<evidence type="ECO:0000256" key="3">
    <source>
        <dbReference type="ARBA" id="ARBA00022475"/>
    </source>
</evidence>
<feature type="transmembrane region" description="Helical" evidence="7">
    <location>
        <begin position="200"/>
        <end position="222"/>
    </location>
</feature>
<dbReference type="PROSITE" id="PS50928">
    <property type="entry name" value="ABC_TM1"/>
    <property type="match status" value="1"/>
</dbReference>
<dbReference type="AlphaFoldDB" id="A0A917FQ39"/>